<evidence type="ECO:0000313" key="2">
    <source>
        <dbReference type="Proteomes" id="UP000823635"/>
    </source>
</evidence>
<dbReference type="EMBL" id="JADINB010000091">
    <property type="protein sequence ID" value="MBO8429116.1"/>
    <property type="molecule type" value="Genomic_DNA"/>
</dbReference>
<name>A0A9D9DKT8_9BACT</name>
<accession>A0A9D9DKT8</accession>
<reference evidence="1" key="2">
    <citation type="journal article" date="2021" name="PeerJ">
        <title>Extensive microbial diversity within the chicken gut microbiome revealed by metagenomics and culture.</title>
        <authorList>
            <person name="Gilroy R."/>
            <person name="Ravi A."/>
            <person name="Getino M."/>
            <person name="Pursley I."/>
            <person name="Horton D.L."/>
            <person name="Alikhan N.F."/>
            <person name="Baker D."/>
            <person name="Gharbi K."/>
            <person name="Hall N."/>
            <person name="Watson M."/>
            <person name="Adriaenssens E.M."/>
            <person name="Foster-Nyarko E."/>
            <person name="Jarju S."/>
            <person name="Secka A."/>
            <person name="Antonio M."/>
            <person name="Oren A."/>
            <person name="Chaudhuri R.R."/>
            <person name="La Ragione R."/>
            <person name="Hildebrand F."/>
            <person name="Pallen M.J."/>
        </authorList>
    </citation>
    <scope>NUCLEOTIDE SEQUENCE</scope>
    <source>
        <strain evidence="1">15467</strain>
    </source>
</reference>
<dbReference type="AlphaFoldDB" id="A0A9D9DKT8"/>
<protein>
    <submittedName>
        <fullName evidence="1">Uncharacterized protein</fullName>
    </submittedName>
</protein>
<organism evidence="1 2">
    <name type="scientific">Candidatus Egerieousia excrementavium</name>
    <dbReference type="NCBI Taxonomy" id="2840778"/>
    <lineage>
        <taxon>Bacteria</taxon>
        <taxon>Pseudomonadati</taxon>
        <taxon>Bacteroidota</taxon>
        <taxon>Bacteroidia</taxon>
        <taxon>Bacteroidales</taxon>
        <taxon>Candidatus Egerieousia</taxon>
    </lineage>
</organism>
<proteinExistence type="predicted"/>
<comment type="caution">
    <text evidence="1">The sequence shown here is derived from an EMBL/GenBank/DDBJ whole genome shotgun (WGS) entry which is preliminary data.</text>
</comment>
<evidence type="ECO:0000313" key="1">
    <source>
        <dbReference type="EMBL" id="MBO8429116.1"/>
    </source>
</evidence>
<sequence>MSMKLSNSEYLVFLILLFIPLVCSGEGKDSLSMPGDTPVGLACESVTPHRAGKLSAGRGRERYEGRVQRYRNSVPSYSKIQMYGDMGLVSVGIGWDYGRRRQWETDVFIGIIPKYNSDNAKATLTLKQNYIPWSIRLNDSFSFEPLACGLYFNTVLDNNFWTREPSRYPSGYYGFSTRIRTHLFLGERITFEIPYEKRFFARAITAFYEISSCDLYLISAFTNRHLTPKDYLRLSFGLKFQIL</sequence>
<gene>
    <name evidence="1" type="ORF">IAC68_04185</name>
</gene>
<dbReference type="Proteomes" id="UP000823635">
    <property type="component" value="Unassembled WGS sequence"/>
</dbReference>
<reference evidence="1" key="1">
    <citation type="submission" date="2020-10" db="EMBL/GenBank/DDBJ databases">
        <authorList>
            <person name="Gilroy R."/>
        </authorList>
    </citation>
    <scope>NUCLEOTIDE SEQUENCE</scope>
    <source>
        <strain evidence="1">15467</strain>
    </source>
</reference>